<dbReference type="Proteomes" id="UP001515943">
    <property type="component" value="Unassembled WGS sequence"/>
</dbReference>
<protein>
    <recommendedName>
        <fullName evidence="3">Condensation domain-containing protein</fullName>
    </recommendedName>
</protein>
<dbReference type="EMBL" id="VSRL01000131">
    <property type="protein sequence ID" value="NKE60665.1"/>
    <property type="molecule type" value="Genomic_DNA"/>
</dbReference>
<reference evidence="1 2" key="1">
    <citation type="submission" date="2019-08" db="EMBL/GenBank/DDBJ databases">
        <title>Lentzea from Indian Himalayas.</title>
        <authorList>
            <person name="Mandal S."/>
            <person name="Mallick Gupta A."/>
            <person name="Maiti P.K."/>
            <person name="Sarkar J."/>
            <person name="Mandal S."/>
        </authorList>
    </citation>
    <scope>NUCLEOTIDE SEQUENCE [LARGE SCALE GENOMIC DNA]</scope>
    <source>
        <strain evidence="1 2">PSKA42</strain>
    </source>
</reference>
<accession>A0ABX1FPI4</accession>
<organism evidence="1 2">
    <name type="scientific">Lentzea indica</name>
    <dbReference type="NCBI Taxonomy" id="2604800"/>
    <lineage>
        <taxon>Bacteria</taxon>
        <taxon>Bacillati</taxon>
        <taxon>Actinomycetota</taxon>
        <taxon>Actinomycetes</taxon>
        <taxon>Pseudonocardiales</taxon>
        <taxon>Pseudonocardiaceae</taxon>
        <taxon>Lentzea</taxon>
    </lineage>
</organism>
<name>A0ABX1FPI4_9PSEU</name>
<gene>
    <name evidence="1" type="ORF">FXN61_29295</name>
</gene>
<keyword evidence="2" id="KW-1185">Reference proteome</keyword>
<evidence type="ECO:0000313" key="2">
    <source>
        <dbReference type="Proteomes" id="UP001515943"/>
    </source>
</evidence>
<evidence type="ECO:0000313" key="1">
    <source>
        <dbReference type="EMBL" id="NKE60665.1"/>
    </source>
</evidence>
<evidence type="ECO:0008006" key="3">
    <source>
        <dbReference type="Google" id="ProtNLM"/>
    </source>
</evidence>
<proteinExistence type="predicted"/>
<comment type="caution">
    <text evidence="1">The sequence shown here is derived from an EMBL/GenBank/DDBJ whole genome shotgun (WGS) entry which is preliminary data.</text>
</comment>
<sequence>MVTVAFFGDPAASWSIMLEARLREAPDPAAVAARLSRASEDFPNLGPAASVCRPSDWDAARTEFADNRYHEGDPLVRVALAGDDLMIAAHHGAVDGLGLVALLGIALGEPVRSSATGVAQRRPGRPYLLNTLDRVREAVCTPPARIQPALRGTEPGDHLVSRTLPNTKLGSARLTSAALDTTRRWNAARGVPHGRVVAAVGASWRGGAEPRPEVGSTLLRLRLPARTDEDDVRVLLANAAPEADFPSERNPLAQLGMRLLASRLGSTFLVSNLGVVEASVSALRFFPAATGRSGVAFGVVTTGEATTVTVRARRRDFDATAAAELLDLLCDAVLTGHEARR</sequence>